<name>A0A0G0E8M1_9BACT</name>
<protein>
    <submittedName>
        <fullName evidence="1">Uncharacterized protein</fullName>
    </submittedName>
</protein>
<evidence type="ECO:0000313" key="1">
    <source>
        <dbReference type="EMBL" id="KKQ01862.1"/>
    </source>
</evidence>
<proteinExistence type="predicted"/>
<reference evidence="1 2" key="1">
    <citation type="journal article" date="2015" name="Nature">
        <title>rRNA introns, odd ribosomes, and small enigmatic genomes across a large radiation of phyla.</title>
        <authorList>
            <person name="Brown C.T."/>
            <person name="Hug L.A."/>
            <person name="Thomas B.C."/>
            <person name="Sharon I."/>
            <person name="Castelle C.J."/>
            <person name="Singh A."/>
            <person name="Wilkins M.J."/>
            <person name="Williams K.H."/>
            <person name="Banfield J.F."/>
        </authorList>
    </citation>
    <scope>NUCLEOTIDE SEQUENCE [LARGE SCALE GENOMIC DNA]</scope>
</reference>
<dbReference type="AlphaFoldDB" id="A0A0G0E8M1"/>
<dbReference type="STRING" id="1618480.US11_C0003G0005"/>
<comment type="caution">
    <text evidence="1">The sequence shown here is derived from an EMBL/GenBank/DDBJ whole genome shotgun (WGS) entry which is preliminary data.</text>
</comment>
<gene>
    <name evidence="1" type="ORF">US11_C0003G0005</name>
</gene>
<sequence length="504" mass="59049">MTTNLLNFKRDFLSKIPVIAPDPTFYKQIKKISLELLPVKEIPECDIPLPLSFRYLDDFFVNLWKRHHGARLFTICKNSKRSTTSPPYRSIFPGPYIPFLDGKMKVIGDSAFSVFLNTIITVKQRIPDINKLHQNENGYIYENTYYPIIKKINEPEEGWNIKFFECPVIDGVYFPIAGSLKYTKKDLNQLDRIIKLIANECQSLYQKYFQNDKFTKKDIRKIISLIRCVQYLYTPHIRDSEVEIFKEILTLFKHRNRLEKPAELLFEIDHVVSYFHKLRNKEILLSGAYGMAWLDVIRLPVESLVETELCDIERVLREIRSFFSIGWAPILVHLSGEYAYNIDGTHRHYALLAIELLRRLINTFCKPIRLIDINSKKASYVIQEFSWRYKKVGLSLRETLRVVNYIINSDPPWSYINFLESELKKIQHIEFQYIPVIYLPEWRARTVVKNLFDKGVGLVGIPPINIEIVGSSNGKKGIFIRGGYHGDDRQPSPWFNIIALQKSI</sequence>
<accession>A0A0G0E8M1</accession>
<organism evidence="1 2">
    <name type="scientific">Candidatus Roizmanbacteria bacterium GW2011_GWA2_36_23</name>
    <dbReference type="NCBI Taxonomy" id="1618480"/>
    <lineage>
        <taxon>Bacteria</taxon>
        <taxon>Candidatus Roizmaniibacteriota</taxon>
    </lineage>
</organism>
<evidence type="ECO:0000313" key="2">
    <source>
        <dbReference type="Proteomes" id="UP000034344"/>
    </source>
</evidence>
<dbReference type="EMBL" id="LBRS01000003">
    <property type="protein sequence ID" value="KKQ01862.1"/>
    <property type="molecule type" value="Genomic_DNA"/>
</dbReference>
<dbReference type="Proteomes" id="UP000034344">
    <property type="component" value="Unassembled WGS sequence"/>
</dbReference>